<keyword evidence="3" id="KW-1185">Reference proteome</keyword>
<reference evidence="2 3" key="1">
    <citation type="submission" date="2016-10" db="EMBL/GenBank/DDBJ databases">
        <authorList>
            <person name="de Groot N.N."/>
        </authorList>
    </citation>
    <scope>NUCLEOTIDE SEQUENCE [LARGE SCALE GENOMIC DNA]</scope>
    <source>
        <strain evidence="2 3">DSM 18978</strain>
    </source>
</reference>
<feature type="coiled-coil region" evidence="1">
    <location>
        <begin position="36"/>
        <end position="63"/>
    </location>
</feature>
<gene>
    <name evidence="2" type="ORF">SAMN03080606_03730</name>
</gene>
<name>A0A1G5KTA2_9FIRM</name>
<evidence type="ECO:0000313" key="2">
    <source>
        <dbReference type="EMBL" id="SCZ03348.1"/>
    </source>
</evidence>
<protein>
    <recommendedName>
        <fullName evidence="4">Lipoprotein</fullName>
    </recommendedName>
</protein>
<evidence type="ECO:0000256" key="1">
    <source>
        <dbReference type="SAM" id="Coils"/>
    </source>
</evidence>
<accession>A0A1G5KTA2</accession>
<organism evidence="2 3">
    <name type="scientific">Alkaliphilus peptidifermentans DSM 18978</name>
    <dbReference type="NCBI Taxonomy" id="1120976"/>
    <lineage>
        <taxon>Bacteria</taxon>
        <taxon>Bacillati</taxon>
        <taxon>Bacillota</taxon>
        <taxon>Clostridia</taxon>
        <taxon>Peptostreptococcales</taxon>
        <taxon>Natronincolaceae</taxon>
        <taxon>Alkaliphilus</taxon>
    </lineage>
</organism>
<dbReference type="PROSITE" id="PS51257">
    <property type="entry name" value="PROKAR_LIPOPROTEIN"/>
    <property type="match status" value="1"/>
</dbReference>
<proteinExistence type="predicted"/>
<keyword evidence="1" id="KW-0175">Coiled coil</keyword>
<dbReference type="RefSeq" id="WP_091546634.1">
    <property type="nucleotide sequence ID" value="NZ_FMUS01000030.1"/>
</dbReference>
<dbReference type="EMBL" id="FMUS01000030">
    <property type="protein sequence ID" value="SCZ03348.1"/>
    <property type="molecule type" value="Genomic_DNA"/>
</dbReference>
<evidence type="ECO:0000313" key="3">
    <source>
        <dbReference type="Proteomes" id="UP000198636"/>
    </source>
</evidence>
<evidence type="ECO:0008006" key="4">
    <source>
        <dbReference type="Google" id="ProtNLM"/>
    </source>
</evidence>
<sequence>MTIRRVMLLFLILLFSIVGFGCSNQNEPPEEEKSTLRVELVELVELRKEIMQLEQEKEFAIFQIKQFTETNISKEEIIQEQVYIFNILKEENKEYIILPIYNANMDTYDREISYYIYLPSQISLEEKITVLAEKLSKFSFRSLPIEIKGIETIDNKSIVVVNIQEPEDESSTVAWDRHYFQGTSGGTMTATRLIETFLQREYEGQWVDGVKLLYNNTPSREFDHVGNLFSTHYRD</sequence>
<dbReference type="Proteomes" id="UP000198636">
    <property type="component" value="Unassembled WGS sequence"/>
</dbReference>
<dbReference type="STRING" id="1120976.SAMN03080606_03730"/>
<dbReference type="OrthoDB" id="1931306at2"/>
<dbReference type="AlphaFoldDB" id="A0A1G5KTA2"/>